<evidence type="ECO:0000313" key="2">
    <source>
        <dbReference type="Proteomes" id="UP000824890"/>
    </source>
</evidence>
<feature type="non-terminal residue" evidence="1">
    <location>
        <position position="1"/>
    </location>
</feature>
<name>A0ABQ8BG69_BRANA</name>
<keyword evidence="2" id="KW-1185">Reference proteome</keyword>
<protein>
    <submittedName>
        <fullName evidence="1">Uncharacterized protein</fullName>
    </submittedName>
</protein>
<gene>
    <name evidence="1" type="ORF">HID58_043309</name>
</gene>
<proteinExistence type="predicted"/>
<dbReference type="Proteomes" id="UP000824890">
    <property type="component" value="Unassembled WGS sequence"/>
</dbReference>
<reference evidence="1 2" key="1">
    <citation type="submission" date="2021-05" db="EMBL/GenBank/DDBJ databases">
        <title>Genome Assembly of Synthetic Allotetraploid Brassica napus Reveals Homoeologous Exchanges between Subgenomes.</title>
        <authorList>
            <person name="Davis J.T."/>
        </authorList>
    </citation>
    <scope>NUCLEOTIDE SEQUENCE [LARGE SCALE GENOMIC DNA]</scope>
    <source>
        <strain evidence="2">cv. Da-Ae</strain>
        <tissue evidence="1">Seedling</tissue>
    </source>
</reference>
<feature type="non-terminal residue" evidence="1">
    <location>
        <position position="95"/>
    </location>
</feature>
<accession>A0ABQ8BG69</accession>
<sequence length="95" mass="11048">LTTGKSPVAIYFNDISPGPPESELRFRVIHFSEAINIDSDATFHILWSCSNPEIAKRRLNIWEIEILVDSRHDRSQKRRQPAIITKVHRIMIQLI</sequence>
<organism evidence="1 2">
    <name type="scientific">Brassica napus</name>
    <name type="common">Rape</name>
    <dbReference type="NCBI Taxonomy" id="3708"/>
    <lineage>
        <taxon>Eukaryota</taxon>
        <taxon>Viridiplantae</taxon>
        <taxon>Streptophyta</taxon>
        <taxon>Embryophyta</taxon>
        <taxon>Tracheophyta</taxon>
        <taxon>Spermatophyta</taxon>
        <taxon>Magnoliopsida</taxon>
        <taxon>eudicotyledons</taxon>
        <taxon>Gunneridae</taxon>
        <taxon>Pentapetalae</taxon>
        <taxon>rosids</taxon>
        <taxon>malvids</taxon>
        <taxon>Brassicales</taxon>
        <taxon>Brassicaceae</taxon>
        <taxon>Brassiceae</taxon>
        <taxon>Brassica</taxon>
    </lineage>
</organism>
<dbReference type="EMBL" id="JAGKQM010000011">
    <property type="protein sequence ID" value="KAH0903806.1"/>
    <property type="molecule type" value="Genomic_DNA"/>
</dbReference>
<comment type="caution">
    <text evidence="1">The sequence shown here is derived from an EMBL/GenBank/DDBJ whole genome shotgun (WGS) entry which is preliminary data.</text>
</comment>
<evidence type="ECO:0000313" key="1">
    <source>
        <dbReference type="EMBL" id="KAH0903806.1"/>
    </source>
</evidence>